<evidence type="ECO:0000256" key="1">
    <source>
        <dbReference type="ARBA" id="ARBA00022450"/>
    </source>
</evidence>
<name>A0ABV4VA40_9BACL</name>
<dbReference type="PROSITE" id="PS00012">
    <property type="entry name" value="PHOSPHOPANTETHEINE"/>
    <property type="match status" value="1"/>
</dbReference>
<dbReference type="Proteomes" id="UP001575622">
    <property type="component" value="Unassembled WGS sequence"/>
</dbReference>
<evidence type="ECO:0000313" key="5">
    <source>
        <dbReference type="Proteomes" id="UP001575622"/>
    </source>
</evidence>
<feature type="domain" description="Carrier" evidence="3">
    <location>
        <begin position="4"/>
        <end position="80"/>
    </location>
</feature>
<comment type="caution">
    <text evidence="4">The sequence shown here is derived from an EMBL/GenBank/DDBJ whole genome shotgun (WGS) entry which is preliminary data.</text>
</comment>
<reference evidence="4 5" key="1">
    <citation type="submission" date="2024-09" db="EMBL/GenBank/DDBJ databases">
        <authorList>
            <person name="Makale K.P.P."/>
            <person name="Makhzoum A."/>
            <person name="Rantong G."/>
            <person name="Rahube T.O."/>
        </authorList>
    </citation>
    <scope>NUCLEOTIDE SEQUENCE [LARGE SCALE GENOMIC DNA]</scope>
    <source>
        <strain evidence="4 5">KM_D13</strain>
    </source>
</reference>
<evidence type="ECO:0000313" key="4">
    <source>
        <dbReference type="EMBL" id="MFB0846514.1"/>
    </source>
</evidence>
<proteinExistence type="predicted"/>
<dbReference type="InterPro" id="IPR036736">
    <property type="entry name" value="ACP-like_sf"/>
</dbReference>
<keyword evidence="1" id="KW-0596">Phosphopantetheine</keyword>
<protein>
    <submittedName>
        <fullName evidence="4">Acyl carrier protein</fullName>
    </submittedName>
</protein>
<evidence type="ECO:0000256" key="2">
    <source>
        <dbReference type="ARBA" id="ARBA00022553"/>
    </source>
</evidence>
<dbReference type="EMBL" id="JBHDLN010000022">
    <property type="protein sequence ID" value="MFB0846514.1"/>
    <property type="molecule type" value="Genomic_DNA"/>
</dbReference>
<dbReference type="Pfam" id="PF00550">
    <property type="entry name" value="PP-binding"/>
    <property type="match status" value="1"/>
</dbReference>
<accession>A0ABV4VA40</accession>
<dbReference type="SUPFAM" id="SSF47336">
    <property type="entry name" value="ACP-like"/>
    <property type="match status" value="1"/>
</dbReference>
<sequence>MDKSEIVLKLEQLLKDCSFEHSIVNDSEDSLIELNLDSIQAIKLLVAIEEQFGVVISDKDYDFENFKSFEKIINLLERYNV</sequence>
<evidence type="ECO:0000259" key="3">
    <source>
        <dbReference type="PROSITE" id="PS50075"/>
    </source>
</evidence>
<dbReference type="InterPro" id="IPR009081">
    <property type="entry name" value="PP-bd_ACP"/>
</dbReference>
<dbReference type="InterPro" id="IPR006162">
    <property type="entry name" value="Ppantetheine_attach_site"/>
</dbReference>
<dbReference type="RefSeq" id="WP_373956464.1">
    <property type="nucleotide sequence ID" value="NZ_JBHDLN010000022.1"/>
</dbReference>
<keyword evidence="5" id="KW-1185">Reference proteome</keyword>
<dbReference type="PROSITE" id="PS50075">
    <property type="entry name" value="CARRIER"/>
    <property type="match status" value="1"/>
</dbReference>
<dbReference type="Gene3D" id="1.10.1200.10">
    <property type="entry name" value="ACP-like"/>
    <property type="match status" value="1"/>
</dbReference>
<organism evidence="4 5">
    <name type="scientific">Paenibacillus oleatilyticus</name>
    <dbReference type="NCBI Taxonomy" id="2594886"/>
    <lineage>
        <taxon>Bacteria</taxon>
        <taxon>Bacillati</taxon>
        <taxon>Bacillota</taxon>
        <taxon>Bacilli</taxon>
        <taxon>Bacillales</taxon>
        <taxon>Paenibacillaceae</taxon>
        <taxon>Paenibacillus</taxon>
    </lineage>
</organism>
<keyword evidence="2" id="KW-0597">Phosphoprotein</keyword>
<gene>
    <name evidence="4" type="ORF">ACEU3E_30400</name>
</gene>